<dbReference type="GO" id="GO:0016020">
    <property type="term" value="C:membrane"/>
    <property type="evidence" value="ECO:0007669"/>
    <property type="project" value="UniProtKB-SubCell"/>
</dbReference>
<dbReference type="PANTHER" id="PTHR48041">
    <property type="entry name" value="ABC TRANSPORTER G FAMILY MEMBER 28"/>
    <property type="match status" value="1"/>
</dbReference>
<organism evidence="10 11">
    <name type="scientific">Tetrahymena thermophila (strain SB210)</name>
    <dbReference type="NCBI Taxonomy" id="312017"/>
    <lineage>
        <taxon>Eukaryota</taxon>
        <taxon>Sar</taxon>
        <taxon>Alveolata</taxon>
        <taxon>Ciliophora</taxon>
        <taxon>Intramacronucleata</taxon>
        <taxon>Oligohymenophorea</taxon>
        <taxon>Hymenostomatida</taxon>
        <taxon>Tetrahymenina</taxon>
        <taxon>Tetrahymenidae</taxon>
        <taxon>Tetrahymena</taxon>
    </lineage>
</organism>
<dbReference type="EMBL" id="GG662720">
    <property type="protein sequence ID" value="EAR86669.2"/>
    <property type="molecule type" value="Genomic_DNA"/>
</dbReference>
<keyword evidence="5" id="KW-0067">ATP-binding</keyword>
<feature type="domain" description="ABC transporter" evidence="9">
    <location>
        <begin position="28"/>
        <end position="273"/>
    </location>
</feature>
<dbReference type="eggNOG" id="KOG0061">
    <property type="taxonomic scope" value="Eukaryota"/>
</dbReference>
<sequence>MAKVENNQISPSESLCLENKQKSSSIDMSFKDISYSVIQKGKSKNILNNLTGVMKSGEITAILGPSGGGKTSLLNILSGKIVNGQNVQLTGQIMANGQTFSNQDFTKFSGYVMQNDILLDFFTVREAIQFAADLKVNGTAEKKKQRVNEIIKILKLERCQNTLIGGVSVKGISGGERKRVNIACELISDPQVLFLDEPTSGLDSFTSYLVIRLLKDYAQQQNKNVIMSIHSPNKDIWDLFDNVIFMSQGRFVYQGKANSINNFFDQKGLFCPKNMCKADFYMSQISATNIEKNPHVVPSLFALYDTQIEPEMQKSCSDLEKINQQTVNQYDFYQAPFWEQVKHIAIRNLTKIRRDPLILKSEVIQMIFMAVLFGLVFLDLDELSSETSLRDVNNRNGILFLDIMTMFQSGCMQILISFPSERGVYMREENSKYYTPISYAIGKIATDILLKIFYPIIYGTIIYFMVGYTHDHAYQYFIYIAVLMIMTVTGSAIGFTIGIMFSDLRTSSSVTPAFILPLILFCGFFKRRADLASWIGWIQYISPISYAIEAVITNEYRDFNNPYNPIVSQDYSMGIGKCFWLMIILYGIFQSLSILMLYVKRGSIQ</sequence>
<evidence type="ECO:0000256" key="1">
    <source>
        <dbReference type="ARBA" id="ARBA00004141"/>
    </source>
</evidence>
<reference evidence="11" key="1">
    <citation type="journal article" date="2006" name="PLoS Biol.">
        <title>Macronuclear genome sequence of the ciliate Tetrahymena thermophila, a model eukaryote.</title>
        <authorList>
            <person name="Eisen J.A."/>
            <person name="Coyne R.S."/>
            <person name="Wu M."/>
            <person name="Wu D."/>
            <person name="Thiagarajan M."/>
            <person name="Wortman J.R."/>
            <person name="Badger J.H."/>
            <person name="Ren Q."/>
            <person name="Amedeo P."/>
            <person name="Jones K.M."/>
            <person name="Tallon L.J."/>
            <person name="Delcher A.L."/>
            <person name="Salzberg S.L."/>
            <person name="Silva J.C."/>
            <person name="Haas B.J."/>
            <person name="Majoros W.H."/>
            <person name="Farzad M."/>
            <person name="Carlton J.M."/>
            <person name="Smith R.K. Jr."/>
            <person name="Garg J."/>
            <person name="Pearlman R.E."/>
            <person name="Karrer K.M."/>
            <person name="Sun L."/>
            <person name="Manning G."/>
            <person name="Elde N.C."/>
            <person name="Turkewitz A.P."/>
            <person name="Asai D.J."/>
            <person name="Wilkes D.E."/>
            <person name="Wang Y."/>
            <person name="Cai H."/>
            <person name="Collins K."/>
            <person name="Stewart B.A."/>
            <person name="Lee S.R."/>
            <person name="Wilamowska K."/>
            <person name="Weinberg Z."/>
            <person name="Ruzzo W.L."/>
            <person name="Wloga D."/>
            <person name="Gaertig J."/>
            <person name="Frankel J."/>
            <person name="Tsao C.-C."/>
            <person name="Gorovsky M.A."/>
            <person name="Keeling P.J."/>
            <person name="Waller R.F."/>
            <person name="Patron N.J."/>
            <person name="Cherry J.M."/>
            <person name="Stover N.A."/>
            <person name="Krieger C.J."/>
            <person name="del Toro C."/>
            <person name="Ryder H.F."/>
            <person name="Williamson S.C."/>
            <person name="Barbeau R.A."/>
            <person name="Hamilton E.P."/>
            <person name="Orias E."/>
        </authorList>
    </citation>
    <scope>NUCLEOTIDE SEQUENCE [LARGE SCALE GENOMIC DNA]</scope>
    <source>
        <strain evidence="11">SB210</strain>
    </source>
</reference>
<evidence type="ECO:0000256" key="5">
    <source>
        <dbReference type="ARBA" id="ARBA00022840"/>
    </source>
</evidence>
<keyword evidence="2" id="KW-0813">Transport</keyword>
<dbReference type="STRING" id="312017.Q22MH7"/>
<evidence type="ECO:0000259" key="9">
    <source>
        <dbReference type="PROSITE" id="PS50893"/>
    </source>
</evidence>
<dbReference type="PANTHER" id="PTHR48041:SF139">
    <property type="entry name" value="PROTEIN SCARLET"/>
    <property type="match status" value="1"/>
</dbReference>
<feature type="transmembrane region" description="Helical" evidence="8">
    <location>
        <begin position="398"/>
        <end position="418"/>
    </location>
</feature>
<keyword evidence="6 8" id="KW-1133">Transmembrane helix</keyword>
<evidence type="ECO:0000313" key="10">
    <source>
        <dbReference type="EMBL" id="EAR86669.2"/>
    </source>
</evidence>
<keyword evidence="3 8" id="KW-0812">Transmembrane</keyword>
<dbReference type="GO" id="GO:0016887">
    <property type="term" value="F:ATP hydrolysis activity"/>
    <property type="evidence" value="ECO:0007669"/>
    <property type="project" value="InterPro"/>
</dbReference>
<dbReference type="SUPFAM" id="SSF52540">
    <property type="entry name" value="P-loop containing nucleoside triphosphate hydrolases"/>
    <property type="match status" value="1"/>
</dbReference>
<evidence type="ECO:0000256" key="8">
    <source>
        <dbReference type="SAM" id="Phobius"/>
    </source>
</evidence>
<dbReference type="InParanoid" id="Q22MH7"/>
<evidence type="ECO:0000313" key="11">
    <source>
        <dbReference type="Proteomes" id="UP000009168"/>
    </source>
</evidence>
<dbReference type="InterPro" id="IPR027417">
    <property type="entry name" value="P-loop_NTPase"/>
</dbReference>
<dbReference type="SMART" id="SM00382">
    <property type="entry name" value="AAA"/>
    <property type="match status" value="1"/>
</dbReference>
<feature type="transmembrane region" description="Helical" evidence="8">
    <location>
        <begin position="452"/>
        <end position="470"/>
    </location>
</feature>
<feature type="transmembrane region" description="Helical" evidence="8">
    <location>
        <begin position="579"/>
        <end position="599"/>
    </location>
</feature>
<feature type="transmembrane region" description="Helical" evidence="8">
    <location>
        <begin position="357"/>
        <end position="378"/>
    </location>
</feature>
<dbReference type="OrthoDB" id="66620at2759"/>
<keyword evidence="4" id="KW-0547">Nucleotide-binding</keyword>
<dbReference type="RefSeq" id="XP_977043.2">
    <property type="nucleotide sequence ID" value="XM_971950.2"/>
</dbReference>
<keyword evidence="7 8" id="KW-0472">Membrane</keyword>
<dbReference type="InterPro" id="IPR003439">
    <property type="entry name" value="ABC_transporter-like_ATP-bd"/>
</dbReference>
<evidence type="ECO:0000256" key="6">
    <source>
        <dbReference type="ARBA" id="ARBA00022989"/>
    </source>
</evidence>
<dbReference type="GO" id="GO:0140359">
    <property type="term" value="F:ABC-type transporter activity"/>
    <property type="evidence" value="ECO:0007669"/>
    <property type="project" value="InterPro"/>
</dbReference>
<evidence type="ECO:0000256" key="7">
    <source>
        <dbReference type="ARBA" id="ARBA00023136"/>
    </source>
</evidence>
<dbReference type="HOGENOM" id="CLU_000604_57_6_1"/>
<dbReference type="InterPro" id="IPR013525">
    <property type="entry name" value="ABC2_TM"/>
</dbReference>
<dbReference type="KEGG" id="tet:TTHERM_00035430"/>
<protein>
    <submittedName>
        <fullName evidence="10">ABC transporter family protein</fullName>
    </submittedName>
</protein>
<evidence type="ECO:0000256" key="4">
    <source>
        <dbReference type="ARBA" id="ARBA00022741"/>
    </source>
</evidence>
<evidence type="ECO:0000256" key="3">
    <source>
        <dbReference type="ARBA" id="ARBA00022692"/>
    </source>
</evidence>
<dbReference type="AlphaFoldDB" id="Q22MH7"/>
<proteinExistence type="predicted"/>
<accession>Q22MH7</accession>
<dbReference type="InterPro" id="IPR017871">
    <property type="entry name" value="ABC_transporter-like_CS"/>
</dbReference>
<name>Q22MH7_TETTS</name>
<dbReference type="GO" id="GO:0005524">
    <property type="term" value="F:ATP binding"/>
    <property type="evidence" value="ECO:0007669"/>
    <property type="project" value="UniProtKB-KW"/>
</dbReference>
<dbReference type="PROSITE" id="PS50893">
    <property type="entry name" value="ABC_TRANSPORTER_2"/>
    <property type="match status" value="1"/>
</dbReference>
<dbReference type="GeneID" id="7847242"/>
<dbReference type="Pfam" id="PF00005">
    <property type="entry name" value="ABC_tran"/>
    <property type="match status" value="1"/>
</dbReference>
<keyword evidence="11" id="KW-1185">Reference proteome</keyword>
<comment type="subcellular location">
    <subcellularLocation>
        <location evidence="1">Membrane</location>
        <topology evidence="1">Multi-pass membrane protein</topology>
    </subcellularLocation>
</comment>
<dbReference type="PROSITE" id="PS00211">
    <property type="entry name" value="ABC_TRANSPORTER_1"/>
    <property type="match status" value="1"/>
</dbReference>
<dbReference type="InterPro" id="IPR003593">
    <property type="entry name" value="AAA+_ATPase"/>
</dbReference>
<dbReference type="InterPro" id="IPR050352">
    <property type="entry name" value="ABCG_transporters"/>
</dbReference>
<dbReference type="Pfam" id="PF01061">
    <property type="entry name" value="ABC2_membrane"/>
    <property type="match status" value="1"/>
</dbReference>
<dbReference type="Gene3D" id="3.40.50.300">
    <property type="entry name" value="P-loop containing nucleotide triphosphate hydrolases"/>
    <property type="match status" value="1"/>
</dbReference>
<dbReference type="Proteomes" id="UP000009168">
    <property type="component" value="Unassembled WGS sequence"/>
</dbReference>
<feature type="transmembrane region" description="Helical" evidence="8">
    <location>
        <begin position="476"/>
        <end position="501"/>
    </location>
</feature>
<gene>
    <name evidence="10" type="ORF">TTHERM_00035430</name>
</gene>
<evidence type="ECO:0000256" key="2">
    <source>
        <dbReference type="ARBA" id="ARBA00022448"/>
    </source>
</evidence>